<dbReference type="AlphaFoldDB" id="A0A1I1Q9T9"/>
<dbReference type="SUPFAM" id="SSF51658">
    <property type="entry name" value="Xylose isomerase-like"/>
    <property type="match status" value="1"/>
</dbReference>
<dbReference type="InterPro" id="IPR036237">
    <property type="entry name" value="Xyl_isomerase-like_sf"/>
</dbReference>
<keyword evidence="3" id="KW-1185">Reference proteome</keyword>
<gene>
    <name evidence="2" type="ORF">SAMN05421773_110247</name>
</gene>
<dbReference type="GO" id="GO:0016853">
    <property type="term" value="F:isomerase activity"/>
    <property type="evidence" value="ECO:0007669"/>
    <property type="project" value="UniProtKB-KW"/>
</dbReference>
<dbReference type="Proteomes" id="UP000199207">
    <property type="component" value="Unassembled WGS sequence"/>
</dbReference>
<evidence type="ECO:0000313" key="2">
    <source>
        <dbReference type="EMBL" id="SFD16608.1"/>
    </source>
</evidence>
<dbReference type="Pfam" id="PF01261">
    <property type="entry name" value="AP_endonuc_2"/>
    <property type="match status" value="1"/>
</dbReference>
<proteinExistence type="predicted"/>
<organism evidence="2 3">
    <name type="scientific">Streptomyces aidingensis</name>
    <dbReference type="NCBI Taxonomy" id="910347"/>
    <lineage>
        <taxon>Bacteria</taxon>
        <taxon>Bacillati</taxon>
        <taxon>Actinomycetota</taxon>
        <taxon>Actinomycetes</taxon>
        <taxon>Kitasatosporales</taxon>
        <taxon>Streptomycetaceae</taxon>
        <taxon>Streptomyces</taxon>
    </lineage>
</organism>
<dbReference type="InterPro" id="IPR050312">
    <property type="entry name" value="IolE/XylAMocC-like"/>
</dbReference>
<dbReference type="PANTHER" id="PTHR12110:SF48">
    <property type="entry name" value="BLL3656 PROTEIN"/>
    <property type="match status" value="1"/>
</dbReference>
<protein>
    <submittedName>
        <fullName evidence="2">Sugar phosphate isomerase/epimerase</fullName>
    </submittedName>
</protein>
<evidence type="ECO:0000259" key="1">
    <source>
        <dbReference type="Pfam" id="PF01261"/>
    </source>
</evidence>
<accession>A0A1I1Q9T9</accession>
<name>A0A1I1Q9T9_9ACTN</name>
<reference evidence="2 3" key="1">
    <citation type="submission" date="2016-10" db="EMBL/GenBank/DDBJ databases">
        <authorList>
            <person name="de Groot N.N."/>
        </authorList>
    </citation>
    <scope>NUCLEOTIDE SEQUENCE [LARGE SCALE GENOMIC DNA]</scope>
    <source>
        <strain evidence="2 3">CGMCC 4.5739</strain>
    </source>
</reference>
<evidence type="ECO:0000313" key="3">
    <source>
        <dbReference type="Proteomes" id="UP000199207"/>
    </source>
</evidence>
<keyword evidence="2" id="KW-0413">Isomerase</keyword>
<feature type="domain" description="Xylose isomerase-like TIM barrel" evidence="1">
    <location>
        <begin position="27"/>
        <end position="261"/>
    </location>
</feature>
<dbReference type="OrthoDB" id="9780241at2"/>
<dbReference type="EMBL" id="FOLM01000010">
    <property type="protein sequence ID" value="SFD16608.1"/>
    <property type="molecule type" value="Genomic_DNA"/>
</dbReference>
<dbReference type="STRING" id="910347.SAMN05421773_110247"/>
<sequence length="281" mass="29657">MPRKDGRSRLTMSVRTLGDTPFAERVRTAAAAGFDAIGLSVESYLAAHRDGMDDRTMRTLLDDHGLAVTEVEFLSDWLPAGPGPGPGAGSVKERTAFHIARTFGASRVNAGLFDKAPPGLVAERFAALCERAGGLAVALEFMPFGGIPDLRAAWEAVRLADSSRAGLLIDVWHWVRAGTTADALSPVPPGRVLAVQLCDVGPEALPEARYESLHHRLLPGSGSNHARDVLTVLRRHGAGPQMTAEVMSDDLLAGGPRAAARAAFAATHSVLVSVYGGWPVS</sequence>
<dbReference type="Gene3D" id="3.20.20.150">
    <property type="entry name" value="Divalent-metal-dependent TIM barrel enzymes"/>
    <property type="match status" value="1"/>
</dbReference>
<dbReference type="PANTHER" id="PTHR12110">
    <property type="entry name" value="HYDROXYPYRUVATE ISOMERASE"/>
    <property type="match status" value="1"/>
</dbReference>
<dbReference type="InterPro" id="IPR013022">
    <property type="entry name" value="Xyl_isomerase-like_TIM-brl"/>
</dbReference>